<dbReference type="PANTHER" id="PTHR33495">
    <property type="entry name" value="ANTI-SIGMA FACTOR ANTAGONIST TM_1081-RELATED-RELATED"/>
    <property type="match status" value="1"/>
</dbReference>
<dbReference type="SUPFAM" id="SSF52091">
    <property type="entry name" value="SpoIIaa-like"/>
    <property type="match status" value="1"/>
</dbReference>
<reference evidence="2" key="1">
    <citation type="submission" date="2016-10" db="EMBL/GenBank/DDBJ databases">
        <title>Sequence of Gallionella enrichment culture.</title>
        <authorList>
            <person name="Poehlein A."/>
            <person name="Muehling M."/>
            <person name="Daniel R."/>
        </authorList>
    </citation>
    <scope>NUCLEOTIDE SEQUENCE</scope>
</reference>
<protein>
    <submittedName>
        <fullName evidence="2">STAS domain protein</fullName>
    </submittedName>
</protein>
<accession>A0A1J5SY33</accession>
<organism evidence="2">
    <name type="scientific">mine drainage metagenome</name>
    <dbReference type="NCBI Taxonomy" id="410659"/>
    <lineage>
        <taxon>unclassified sequences</taxon>
        <taxon>metagenomes</taxon>
        <taxon>ecological metagenomes</taxon>
    </lineage>
</organism>
<evidence type="ECO:0000313" key="2">
    <source>
        <dbReference type="EMBL" id="OIR13482.1"/>
    </source>
</evidence>
<dbReference type="GO" id="GO:0043856">
    <property type="term" value="F:anti-sigma factor antagonist activity"/>
    <property type="evidence" value="ECO:0007669"/>
    <property type="project" value="TreeGrafter"/>
</dbReference>
<feature type="domain" description="STAS" evidence="1">
    <location>
        <begin position="18"/>
        <end position="125"/>
    </location>
</feature>
<sequence length="171" mass="18873">MADTVKPTYLVDAYADPVLIRIDGRASFQNSTSLRDFISEMIRQGKRRLVIDFQQCTSMDSTFLGVLAGAALELRKQQPAGSLVLARLSPRNLELVRNLGLHRLLTIDAGEAPLNLSSASATPLAKSPEMTEIEHARLVLEAHENLITANEGNQSKFQDVLTFLRSRIQQG</sequence>
<dbReference type="CDD" id="cd07043">
    <property type="entry name" value="STAS_anti-anti-sigma_factors"/>
    <property type="match status" value="1"/>
</dbReference>
<dbReference type="PANTHER" id="PTHR33495:SF2">
    <property type="entry name" value="ANTI-SIGMA FACTOR ANTAGONIST TM_1081-RELATED"/>
    <property type="match status" value="1"/>
</dbReference>
<comment type="caution">
    <text evidence="2">The sequence shown here is derived from an EMBL/GenBank/DDBJ whole genome shotgun (WGS) entry which is preliminary data.</text>
</comment>
<dbReference type="InterPro" id="IPR036513">
    <property type="entry name" value="STAS_dom_sf"/>
</dbReference>
<evidence type="ECO:0000259" key="1">
    <source>
        <dbReference type="PROSITE" id="PS50801"/>
    </source>
</evidence>
<dbReference type="AlphaFoldDB" id="A0A1J5SY33"/>
<dbReference type="EMBL" id="MLJW01000014">
    <property type="protein sequence ID" value="OIR13482.1"/>
    <property type="molecule type" value="Genomic_DNA"/>
</dbReference>
<proteinExistence type="predicted"/>
<dbReference type="InterPro" id="IPR002645">
    <property type="entry name" value="STAS_dom"/>
</dbReference>
<dbReference type="PROSITE" id="PS50801">
    <property type="entry name" value="STAS"/>
    <property type="match status" value="1"/>
</dbReference>
<dbReference type="Pfam" id="PF01740">
    <property type="entry name" value="STAS"/>
    <property type="match status" value="1"/>
</dbReference>
<gene>
    <name evidence="2" type="ORF">GALL_52980</name>
</gene>
<name>A0A1J5SY33_9ZZZZ</name>
<dbReference type="Gene3D" id="3.30.750.24">
    <property type="entry name" value="STAS domain"/>
    <property type="match status" value="1"/>
</dbReference>